<evidence type="ECO:0000256" key="2">
    <source>
        <dbReference type="ARBA" id="ARBA00022555"/>
    </source>
</evidence>
<dbReference type="PROSITE" id="PS51186">
    <property type="entry name" value="GNAT"/>
    <property type="match status" value="1"/>
</dbReference>
<organism evidence="14 15">
    <name type="scientific">Candidatus Acidianus copahuensis</name>
    <dbReference type="NCBI Taxonomy" id="1160895"/>
    <lineage>
        <taxon>Archaea</taxon>
        <taxon>Thermoproteota</taxon>
        <taxon>Thermoprotei</taxon>
        <taxon>Sulfolobales</taxon>
        <taxon>Sulfolobaceae</taxon>
        <taxon>Acidianus</taxon>
    </lineage>
</organism>
<evidence type="ECO:0000256" key="5">
    <source>
        <dbReference type="ARBA" id="ARBA00022741"/>
    </source>
</evidence>
<name>A0A031LRW5_9CREN</name>
<sequence>MKREEFLKQLANAIQDSMQRYYRNLVFIESEDYINEVINVLSTYFSIRQEKELSIIYAFHPWVVHSKERRDKIREVIEERGLSFIDVDYSSTDEILGNTYDVVIMDMVDNFQPNYIGRLTDLVRGGGLIIMYTDDLINNKLFRSTLVRKGKVLDFYEERFKRELMNHKGIFCLIGGEYYANSFDGEIVKTEKKNPTKPLMPSILHQLALSEDESNVIDSIKFLIRGGKRIVTITAARGRGKSSATGLGLAGLIHVNLQEDYPTRVIVTAPSLASSSQIMLFLMKGLEALDLQYEVKNSDTGLPGSVFGDGFKVEYRSPDAVIEEEGDTLVVDETASLGMAFLENVIRNWKKLVFVTTVHGYEGSGKTFLKFLNEAIRKKEIAVKWVTMDKPIRYGQNDPIEKWLYDTLLLAAEPKEVSSLDTVVYETVNKEMVFTNDDSLSQLYGILVTAHYRNNPDDLMIMGDGVHHIIKALSAQDSYIGVVQVAEEGELDGDKIKFCLNGGTFDGDLIPDRLLKHSRIIDFGTMKGWRIVRIAITKDLQGKGLGSKLLDMVVNDAKDKGLDWIGSSFMGDPKVLSFWIKNGFIPVHVSPKKNEKFGDFPVVVVKPISERARRSVYVASYILKDKMLNTLHDVYFNMSPELASILISGSVAFKKFDVNKVYLSKALAFVRGISPYESSADAIHALVLKYFWEKRDWSLSREEEMMLVGKVLQGRPWGYLISSIGISRSQASEMIYPSIVTLLKNYYNLEVDMDLEVSVDDFRDEFTTR</sequence>
<dbReference type="RefSeq" id="WP_048098817.1">
    <property type="nucleotide sequence ID" value="NZ_JFZT01000017.1"/>
</dbReference>
<keyword evidence="7 12" id="KW-0694">RNA-binding</keyword>
<keyword evidence="2 12" id="KW-0820">tRNA-binding</keyword>
<evidence type="ECO:0000256" key="1">
    <source>
        <dbReference type="ARBA" id="ARBA00022490"/>
    </source>
</evidence>
<dbReference type="GO" id="GO:0005524">
    <property type="term" value="F:ATP binding"/>
    <property type="evidence" value="ECO:0007669"/>
    <property type="project" value="UniProtKB-UniRule"/>
</dbReference>
<dbReference type="OrthoDB" id="312894at2157"/>
<dbReference type="InterPro" id="IPR013562">
    <property type="entry name" value="TmcA/NAT10_N"/>
</dbReference>
<dbReference type="AlphaFoldDB" id="A0A031LRW5"/>
<evidence type="ECO:0000256" key="7">
    <source>
        <dbReference type="ARBA" id="ARBA00022884"/>
    </source>
</evidence>
<dbReference type="GO" id="GO:1904812">
    <property type="term" value="P:rRNA acetylation involved in maturation of SSU-rRNA"/>
    <property type="evidence" value="ECO:0007669"/>
    <property type="project" value="TreeGrafter"/>
</dbReference>
<feature type="domain" description="N-acetyltransferase" evidence="13">
    <location>
        <begin position="423"/>
        <end position="609"/>
    </location>
</feature>
<dbReference type="GO" id="GO:0051392">
    <property type="term" value="F:tRNA cytidine N4-acetyltransferase activity"/>
    <property type="evidence" value="ECO:0007669"/>
    <property type="project" value="UniProtKB-UniRule"/>
</dbReference>
<dbReference type="SUPFAM" id="SSF55729">
    <property type="entry name" value="Acyl-CoA N-acyltransferases (Nat)"/>
    <property type="match status" value="1"/>
</dbReference>
<dbReference type="Gene3D" id="3.40.630.30">
    <property type="match status" value="1"/>
</dbReference>
<comment type="catalytic activity">
    <reaction evidence="12">
        <text>cytidine(34) in elongator tRNA(Met) + acetyl-CoA + ATP + H2O = N(4)-acetylcytidine(34) in elongator tRNA(Met) + ADP + phosphate + CoA + H(+)</text>
        <dbReference type="Rhea" id="RHEA:43788"/>
        <dbReference type="Rhea" id="RHEA-COMP:10693"/>
        <dbReference type="Rhea" id="RHEA-COMP:10694"/>
        <dbReference type="ChEBI" id="CHEBI:15377"/>
        <dbReference type="ChEBI" id="CHEBI:15378"/>
        <dbReference type="ChEBI" id="CHEBI:30616"/>
        <dbReference type="ChEBI" id="CHEBI:43474"/>
        <dbReference type="ChEBI" id="CHEBI:57287"/>
        <dbReference type="ChEBI" id="CHEBI:57288"/>
        <dbReference type="ChEBI" id="CHEBI:74900"/>
        <dbReference type="ChEBI" id="CHEBI:82748"/>
        <dbReference type="ChEBI" id="CHEBI:456216"/>
        <dbReference type="EC" id="2.3.1.193"/>
    </reaction>
</comment>
<dbReference type="PANTHER" id="PTHR10925:SF5">
    <property type="entry name" value="RNA CYTIDINE ACETYLTRANSFERASE"/>
    <property type="match status" value="1"/>
</dbReference>
<accession>A0A031LRW5</accession>
<dbReference type="Pfam" id="PF05127">
    <property type="entry name" value="NAT10_TcmA_helicase"/>
    <property type="match status" value="1"/>
</dbReference>
<dbReference type="InterPro" id="IPR007807">
    <property type="entry name" value="TcmA/NAT10_helicase"/>
</dbReference>
<comment type="caution">
    <text evidence="12">Lacks conserved residue(s) required for the propagation of feature annotation.</text>
</comment>
<keyword evidence="5 12" id="KW-0547">Nucleotide-binding</keyword>
<evidence type="ECO:0000256" key="12">
    <source>
        <dbReference type="HAMAP-Rule" id="MF_01886"/>
    </source>
</evidence>
<dbReference type="InterPro" id="IPR000182">
    <property type="entry name" value="GNAT_dom"/>
</dbReference>
<dbReference type="Gene3D" id="3.40.50.11040">
    <property type="match status" value="1"/>
</dbReference>
<proteinExistence type="inferred from homology"/>
<comment type="catalytic activity">
    <reaction evidence="11">
        <text>a cytidine in mRNA + acetyl-CoA + ATP + H2O = an N(4)-acetylcytidine in mRNA + ADP + phosphate + CoA + H(+)</text>
        <dbReference type="Rhea" id="RHEA:58480"/>
        <dbReference type="Rhea" id="RHEA-COMP:15145"/>
        <dbReference type="Rhea" id="RHEA-COMP:15146"/>
        <dbReference type="ChEBI" id="CHEBI:15377"/>
        <dbReference type="ChEBI" id="CHEBI:15378"/>
        <dbReference type="ChEBI" id="CHEBI:30616"/>
        <dbReference type="ChEBI" id="CHEBI:43474"/>
        <dbReference type="ChEBI" id="CHEBI:57287"/>
        <dbReference type="ChEBI" id="CHEBI:57288"/>
        <dbReference type="ChEBI" id="CHEBI:74900"/>
        <dbReference type="ChEBI" id="CHEBI:82748"/>
        <dbReference type="ChEBI" id="CHEBI:456216"/>
    </reaction>
</comment>
<evidence type="ECO:0000259" key="13">
    <source>
        <dbReference type="PROSITE" id="PS51186"/>
    </source>
</evidence>
<keyword evidence="8 12" id="KW-0012">Acyltransferase</keyword>
<dbReference type="InterPro" id="IPR027417">
    <property type="entry name" value="P-loop_NTPase"/>
</dbReference>
<evidence type="ECO:0000256" key="6">
    <source>
        <dbReference type="ARBA" id="ARBA00022840"/>
    </source>
</evidence>
<dbReference type="GO" id="GO:0005737">
    <property type="term" value="C:cytoplasm"/>
    <property type="evidence" value="ECO:0007669"/>
    <property type="project" value="UniProtKB-SubCell"/>
</dbReference>
<evidence type="ECO:0000256" key="4">
    <source>
        <dbReference type="ARBA" id="ARBA00022694"/>
    </source>
</evidence>
<protein>
    <recommendedName>
        <fullName evidence="12">tRNA(Met) cytidine acetyltransferase TmcA</fullName>
        <ecNumber evidence="12">2.3.1.193</ecNumber>
    </recommendedName>
</protein>
<evidence type="ECO:0000256" key="11">
    <source>
        <dbReference type="ARBA" id="ARBA00049914"/>
    </source>
</evidence>
<keyword evidence="4 12" id="KW-0819">tRNA processing</keyword>
<evidence type="ECO:0000313" key="14">
    <source>
        <dbReference type="EMBL" id="EZQ11087.1"/>
    </source>
</evidence>
<comment type="catalytic activity">
    <reaction evidence="9">
        <text>a cytidine in tRNA + acetyl-CoA + ATP + H2O = an N(4)-acetylcytidine in tRNA + ADP + phosphate + CoA + H(+)</text>
        <dbReference type="Rhea" id="RHEA:53876"/>
        <dbReference type="Rhea" id="RHEA-COMP:13670"/>
        <dbReference type="Rhea" id="RHEA-COMP:13671"/>
        <dbReference type="ChEBI" id="CHEBI:15377"/>
        <dbReference type="ChEBI" id="CHEBI:15378"/>
        <dbReference type="ChEBI" id="CHEBI:30616"/>
        <dbReference type="ChEBI" id="CHEBI:43474"/>
        <dbReference type="ChEBI" id="CHEBI:57287"/>
        <dbReference type="ChEBI" id="CHEBI:57288"/>
        <dbReference type="ChEBI" id="CHEBI:74900"/>
        <dbReference type="ChEBI" id="CHEBI:82748"/>
        <dbReference type="ChEBI" id="CHEBI:456216"/>
    </reaction>
</comment>
<dbReference type="EC" id="2.3.1.193" evidence="12"/>
<evidence type="ECO:0000256" key="9">
    <source>
        <dbReference type="ARBA" id="ARBA00049883"/>
    </source>
</evidence>
<keyword evidence="3 12" id="KW-0808">Transferase</keyword>
<dbReference type="CDD" id="cd03143">
    <property type="entry name" value="A4_beta-galactosidase_middle_domain"/>
    <property type="match status" value="1"/>
</dbReference>
<dbReference type="PANTHER" id="PTHR10925">
    <property type="entry name" value="N-ACETYLTRANSFERASE 10"/>
    <property type="match status" value="1"/>
</dbReference>
<gene>
    <name evidence="12" type="primary">tmcA</name>
    <name evidence="14" type="ORF">CM19_02500</name>
</gene>
<evidence type="ECO:0000313" key="15">
    <source>
        <dbReference type="Proteomes" id="UP000024332"/>
    </source>
</evidence>
<evidence type="ECO:0000256" key="10">
    <source>
        <dbReference type="ARBA" id="ARBA00049889"/>
    </source>
</evidence>
<dbReference type="GO" id="GO:0002101">
    <property type="term" value="P:tRNA wobble cytosine modification"/>
    <property type="evidence" value="ECO:0007669"/>
    <property type="project" value="UniProtKB-UniRule"/>
</dbReference>
<dbReference type="Pfam" id="PF13718">
    <property type="entry name" value="GNAT_acetyltr_2"/>
    <property type="match status" value="2"/>
</dbReference>
<comment type="catalytic activity">
    <reaction evidence="10">
        <text>a cytidine in RNA + acetyl-CoA + ATP + H2O = an N(4)-acetylcytidine in RNA + ADP + phosphate + CoA + H(+)</text>
        <dbReference type="Rhea" id="RHEA:82211"/>
        <dbReference type="Rhea" id="RHEA-COMP:15704"/>
        <dbReference type="Rhea" id="RHEA-COMP:19834"/>
        <dbReference type="ChEBI" id="CHEBI:15377"/>
        <dbReference type="ChEBI" id="CHEBI:15378"/>
        <dbReference type="ChEBI" id="CHEBI:30616"/>
        <dbReference type="ChEBI" id="CHEBI:43474"/>
        <dbReference type="ChEBI" id="CHEBI:57287"/>
        <dbReference type="ChEBI" id="CHEBI:57288"/>
        <dbReference type="ChEBI" id="CHEBI:74900"/>
        <dbReference type="ChEBI" id="CHEBI:82748"/>
        <dbReference type="ChEBI" id="CHEBI:456216"/>
    </reaction>
</comment>
<dbReference type="HAMAP" id="MF_01886">
    <property type="entry name" value="tRNA_acetyltr_TmcA"/>
    <property type="match status" value="1"/>
</dbReference>
<dbReference type="Proteomes" id="UP000024332">
    <property type="component" value="Unassembled WGS sequence"/>
</dbReference>
<keyword evidence="15" id="KW-1185">Reference proteome</keyword>
<dbReference type="GO" id="GO:0106162">
    <property type="term" value="F:mRNA N-acetyltransferase activity"/>
    <property type="evidence" value="ECO:0007669"/>
    <property type="project" value="RHEA"/>
</dbReference>
<dbReference type="STRING" id="1160895.CM19_02500"/>
<dbReference type="GO" id="GO:1990883">
    <property type="term" value="F:18S rRNA cytidine N-acetyltransferase activity"/>
    <property type="evidence" value="ECO:0007669"/>
    <property type="project" value="TreeGrafter"/>
</dbReference>
<comment type="caution">
    <text evidence="14">The sequence shown here is derived from an EMBL/GenBank/DDBJ whole genome shotgun (WGS) entry which is preliminary data.</text>
</comment>
<dbReference type="Gene3D" id="3.40.50.300">
    <property type="entry name" value="P-loop containing nucleotide triphosphate hydrolases"/>
    <property type="match status" value="1"/>
</dbReference>
<keyword evidence="1 12" id="KW-0963">Cytoplasm</keyword>
<comment type="subcellular location">
    <subcellularLocation>
        <location evidence="12">Cytoplasm</location>
    </subcellularLocation>
</comment>
<comment type="function">
    <text evidence="12">Catalyzes the formation of N(4)-acetylcytidine (ac(4)C) at the wobble position of tRNA(Met), by using acetyl-CoA as an acetyl donor and ATP (or GTP).</text>
</comment>
<dbReference type="InterPro" id="IPR016181">
    <property type="entry name" value="Acyl_CoA_acyltransferase"/>
</dbReference>
<evidence type="ECO:0000256" key="8">
    <source>
        <dbReference type="ARBA" id="ARBA00023315"/>
    </source>
</evidence>
<dbReference type="InterPro" id="IPR032672">
    <property type="entry name" value="TmcA/NAT10/Kre33"/>
</dbReference>
<dbReference type="EMBL" id="JFZT01000017">
    <property type="protein sequence ID" value="EZQ11087.1"/>
    <property type="molecule type" value="Genomic_DNA"/>
</dbReference>
<evidence type="ECO:0000256" key="3">
    <source>
        <dbReference type="ARBA" id="ARBA00022679"/>
    </source>
</evidence>
<dbReference type="Pfam" id="PF08351">
    <property type="entry name" value="TmcA_N"/>
    <property type="match status" value="1"/>
</dbReference>
<dbReference type="InterPro" id="IPR024914">
    <property type="entry name" value="tRNA_acetyltr_TmcA"/>
</dbReference>
<dbReference type="SUPFAM" id="SSF53335">
    <property type="entry name" value="S-adenosyl-L-methionine-dependent methyltransferases"/>
    <property type="match status" value="1"/>
</dbReference>
<comment type="similarity">
    <text evidence="12">Belongs to the TmcA family.</text>
</comment>
<dbReference type="GO" id="GO:0000049">
    <property type="term" value="F:tRNA binding"/>
    <property type="evidence" value="ECO:0007669"/>
    <property type="project" value="UniProtKB-UniRule"/>
</dbReference>
<feature type="binding site" evidence="12">
    <location>
        <position position="393"/>
    </location>
    <ligand>
        <name>ATP</name>
        <dbReference type="ChEBI" id="CHEBI:30616"/>
    </ligand>
</feature>
<dbReference type="InterPro" id="IPR029063">
    <property type="entry name" value="SAM-dependent_MTases_sf"/>
</dbReference>
<dbReference type="CDD" id="cd04301">
    <property type="entry name" value="NAT_SF"/>
    <property type="match status" value="1"/>
</dbReference>
<dbReference type="GO" id="GO:0051391">
    <property type="term" value="P:tRNA acetylation"/>
    <property type="evidence" value="ECO:0007669"/>
    <property type="project" value="UniProtKB-UniRule"/>
</dbReference>
<reference evidence="14 15" key="1">
    <citation type="submission" date="2014-03" db="EMBL/GenBank/DDBJ databases">
        <title>Draft genome sequence of the novel thermoacidophilic archaea Acidianus copahuensis ALE1 strain, isolated from Copahue volcanic area in Neuquen Argentina.</title>
        <authorList>
            <person name="Urbieta M.S."/>
            <person name="Rascovan N."/>
            <person name="Castro C."/>
            <person name="Revale S."/>
            <person name="Giaveno M.A."/>
            <person name="Vazquez M.P."/>
            <person name="Donati E.R."/>
        </authorList>
    </citation>
    <scope>NUCLEOTIDE SEQUENCE [LARGE SCALE GENOMIC DNA]</scope>
    <source>
        <strain evidence="14 15">ALE1</strain>
    </source>
</reference>
<keyword evidence="6 12" id="KW-0067">ATP-binding</keyword>